<proteinExistence type="predicted"/>
<dbReference type="EMBL" id="LAZR01000354">
    <property type="protein sequence ID" value="KKN72808.1"/>
    <property type="molecule type" value="Genomic_DNA"/>
</dbReference>
<evidence type="ECO:0000313" key="1">
    <source>
        <dbReference type="EMBL" id="KKN72808.1"/>
    </source>
</evidence>
<reference evidence="1" key="1">
    <citation type="journal article" date="2015" name="Nature">
        <title>Complex archaea that bridge the gap between prokaryotes and eukaryotes.</title>
        <authorList>
            <person name="Spang A."/>
            <person name="Saw J.H."/>
            <person name="Jorgensen S.L."/>
            <person name="Zaremba-Niedzwiedzka K."/>
            <person name="Martijn J."/>
            <person name="Lind A.E."/>
            <person name="van Eijk R."/>
            <person name="Schleper C."/>
            <person name="Guy L."/>
            <person name="Ettema T.J."/>
        </authorList>
    </citation>
    <scope>NUCLEOTIDE SEQUENCE</scope>
</reference>
<organism evidence="1">
    <name type="scientific">marine sediment metagenome</name>
    <dbReference type="NCBI Taxonomy" id="412755"/>
    <lineage>
        <taxon>unclassified sequences</taxon>
        <taxon>metagenomes</taxon>
        <taxon>ecological metagenomes</taxon>
    </lineage>
</organism>
<accession>A0A0F9W461</accession>
<dbReference type="AlphaFoldDB" id="A0A0F9W461"/>
<gene>
    <name evidence="1" type="ORF">LCGC14_0406630</name>
</gene>
<comment type="caution">
    <text evidence="1">The sequence shown here is derived from an EMBL/GenBank/DDBJ whole genome shotgun (WGS) entry which is preliminary data.</text>
</comment>
<protein>
    <submittedName>
        <fullName evidence="1">Uncharacterized protein</fullName>
    </submittedName>
</protein>
<name>A0A0F9W461_9ZZZZ</name>
<sequence length="59" mass="7208">MKVKYNNYFKIYNITIEDQWESDRLFEMAKYCQGSSKHCPPRGIYNFATNLYEKLQKFN</sequence>